<name>A0A915YGU2_9BACT</name>
<protein>
    <submittedName>
        <fullName evidence="1">Uncharacterized protein</fullName>
    </submittedName>
</protein>
<accession>A0A915YGU2</accession>
<sequence length="220" mass="25602">MPKPFVLATFGQMHAGKTYNLEEFAREIQRTKIVYNFGRASDWQGYEAIELSEQKGKLYFSYKGKKLLFATNFMKLFRNKCVKIATVFENKILQLFYVQVAAMNTNVKHAFLMIDDATAVLNSNLTQVERAVISRCKHSDVWLALASHDPQYFPRQAWGLLTHVRLFRTINPPPIGKRDVIPCFDALMEAWQVLQDAPQYSYYTLDVYQKRLTYTAYKSK</sequence>
<keyword evidence="2" id="KW-1185">Reference proteome</keyword>
<organism evidence="1 2">
    <name type="scientific">Aureispira anguillae</name>
    <dbReference type="NCBI Taxonomy" id="2864201"/>
    <lineage>
        <taxon>Bacteria</taxon>
        <taxon>Pseudomonadati</taxon>
        <taxon>Bacteroidota</taxon>
        <taxon>Saprospiria</taxon>
        <taxon>Saprospirales</taxon>
        <taxon>Saprospiraceae</taxon>
        <taxon>Aureispira</taxon>
    </lineage>
</organism>
<proteinExistence type="predicted"/>
<dbReference type="AlphaFoldDB" id="A0A915YGU2"/>
<reference evidence="1" key="1">
    <citation type="submission" date="2022-09" db="EMBL/GenBank/DDBJ databases">
        <title>Aureispira anguillicida sp. nov., isolated from Leptocephalus of Japanese eel Anguilla japonica.</title>
        <authorList>
            <person name="Yuasa K."/>
            <person name="Mekata T."/>
            <person name="Ikunari K."/>
        </authorList>
    </citation>
    <scope>NUCLEOTIDE SEQUENCE</scope>
    <source>
        <strain evidence="1">EL160426</strain>
    </source>
</reference>
<evidence type="ECO:0000313" key="2">
    <source>
        <dbReference type="Proteomes" id="UP001060919"/>
    </source>
</evidence>
<dbReference type="EMBL" id="AP026867">
    <property type="protein sequence ID" value="BDS12754.1"/>
    <property type="molecule type" value="Genomic_DNA"/>
</dbReference>
<gene>
    <name evidence="1" type="ORF">AsAng_0034790</name>
</gene>
<dbReference type="KEGG" id="aup:AsAng_0034790"/>
<evidence type="ECO:0000313" key="1">
    <source>
        <dbReference type="EMBL" id="BDS12754.1"/>
    </source>
</evidence>
<dbReference type="RefSeq" id="WP_264788112.1">
    <property type="nucleotide sequence ID" value="NZ_AP026867.1"/>
</dbReference>
<dbReference type="Proteomes" id="UP001060919">
    <property type="component" value="Chromosome"/>
</dbReference>